<dbReference type="GO" id="GO:0006357">
    <property type="term" value="P:regulation of transcription by RNA polymerase II"/>
    <property type="evidence" value="ECO:0007669"/>
    <property type="project" value="TreeGrafter"/>
</dbReference>
<evidence type="ECO:0000256" key="1">
    <source>
        <dbReference type="ARBA" id="ARBA00004123"/>
    </source>
</evidence>
<comment type="similarity">
    <text evidence="2">Belongs to the TADA1 family.</text>
</comment>
<evidence type="ECO:0000313" key="7">
    <source>
        <dbReference type="Proteomes" id="UP001353858"/>
    </source>
</evidence>
<evidence type="ECO:0000256" key="3">
    <source>
        <dbReference type="ARBA" id="ARBA00023015"/>
    </source>
</evidence>
<comment type="subcellular location">
    <subcellularLocation>
        <location evidence="1">Nucleus</location>
    </subcellularLocation>
</comment>
<dbReference type="CDD" id="cd22934">
    <property type="entry name" value="HFD_TADA1"/>
    <property type="match status" value="1"/>
</dbReference>
<evidence type="ECO:0000256" key="4">
    <source>
        <dbReference type="ARBA" id="ARBA00023163"/>
    </source>
</evidence>
<keyword evidence="7" id="KW-1185">Reference proteome</keyword>
<dbReference type="PANTHER" id="PTHR21277">
    <property type="entry name" value="TRANSCRIPTIONAL ADAPTER 1"/>
    <property type="match status" value="1"/>
</dbReference>
<keyword evidence="5" id="KW-0539">Nucleus</keyword>
<dbReference type="InterPro" id="IPR024738">
    <property type="entry name" value="Hfi1/Tada1"/>
</dbReference>
<proteinExistence type="inferred from homology"/>
<reference evidence="7" key="1">
    <citation type="submission" date="2023-01" db="EMBL/GenBank/DDBJ databases">
        <title>Key to firefly adult light organ development and bioluminescence: homeobox transcription factors regulate luciferase expression and transportation to peroxisome.</title>
        <authorList>
            <person name="Fu X."/>
        </authorList>
    </citation>
    <scope>NUCLEOTIDE SEQUENCE [LARGE SCALE GENOMIC DNA]</scope>
</reference>
<comment type="caution">
    <text evidence="6">The sequence shown here is derived from an EMBL/GenBank/DDBJ whole genome shotgun (WGS) entry which is preliminary data.</text>
</comment>
<protein>
    <recommendedName>
        <fullName evidence="8">Transcriptional adapter 1-like protein</fullName>
    </recommendedName>
</protein>
<dbReference type="PANTHER" id="PTHR21277:SF5">
    <property type="entry name" value="TRANSCRIPTIONAL ADAPTER 1"/>
    <property type="match status" value="1"/>
</dbReference>
<evidence type="ECO:0000256" key="5">
    <source>
        <dbReference type="ARBA" id="ARBA00023242"/>
    </source>
</evidence>
<dbReference type="GO" id="GO:0003713">
    <property type="term" value="F:transcription coactivator activity"/>
    <property type="evidence" value="ECO:0007669"/>
    <property type="project" value="TreeGrafter"/>
</dbReference>
<keyword evidence="3" id="KW-0805">Transcription regulation</keyword>
<accession>A0AAN7Q8U1</accession>
<sequence>MNEARKLLEASLGEDLRKQYFGLLKQWFLFSSSMTKMQFDSAVRNLLTTQEQIHRHNDFLLALYAKINNTRVKSTRSSYDKGYFEVADTIEYILPPSPTYMLRPEVENRSAAAELFLPDNGFIASRIAVQAWESGLEGAEEGVTEIIVQACQAFVKNIISAMVSRKQGYKIRDGKFQYGFGLPVPDPCIRNTHHIIDHSQECKVEIAADDDSFVPANRPSLESAEQQAAFSFSCGQRKYSDGKLTLQLLYDTIREDPSIIGFHSVNNVNLFKLGLSLEDS</sequence>
<keyword evidence="4" id="KW-0804">Transcription</keyword>
<dbReference type="EMBL" id="JARPUR010000002">
    <property type="protein sequence ID" value="KAK4883100.1"/>
    <property type="molecule type" value="Genomic_DNA"/>
</dbReference>
<dbReference type="Proteomes" id="UP001353858">
    <property type="component" value="Unassembled WGS sequence"/>
</dbReference>
<evidence type="ECO:0000256" key="2">
    <source>
        <dbReference type="ARBA" id="ARBA00010314"/>
    </source>
</evidence>
<organism evidence="6 7">
    <name type="scientific">Aquatica leii</name>
    <dbReference type="NCBI Taxonomy" id="1421715"/>
    <lineage>
        <taxon>Eukaryota</taxon>
        <taxon>Metazoa</taxon>
        <taxon>Ecdysozoa</taxon>
        <taxon>Arthropoda</taxon>
        <taxon>Hexapoda</taxon>
        <taxon>Insecta</taxon>
        <taxon>Pterygota</taxon>
        <taxon>Neoptera</taxon>
        <taxon>Endopterygota</taxon>
        <taxon>Coleoptera</taxon>
        <taxon>Polyphaga</taxon>
        <taxon>Elateriformia</taxon>
        <taxon>Elateroidea</taxon>
        <taxon>Lampyridae</taxon>
        <taxon>Luciolinae</taxon>
        <taxon>Aquatica</taxon>
    </lineage>
</organism>
<dbReference type="AlphaFoldDB" id="A0AAN7Q8U1"/>
<name>A0AAN7Q8U1_9COLE</name>
<gene>
    <name evidence="6" type="ORF">RN001_006419</name>
</gene>
<evidence type="ECO:0000313" key="6">
    <source>
        <dbReference type="EMBL" id="KAK4883100.1"/>
    </source>
</evidence>
<dbReference type="GO" id="GO:0000124">
    <property type="term" value="C:SAGA complex"/>
    <property type="evidence" value="ECO:0007669"/>
    <property type="project" value="TreeGrafter"/>
</dbReference>
<dbReference type="GO" id="GO:0005634">
    <property type="term" value="C:nucleus"/>
    <property type="evidence" value="ECO:0007669"/>
    <property type="project" value="UniProtKB-SubCell"/>
</dbReference>
<evidence type="ECO:0008006" key="8">
    <source>
        <dbReference type="Google" id="ProtNLM"/>
    </source>
</evidence>